<protein>
    <submittedName>
        <fullName evidence="1">Spore coat associated protein CotJA</fullName>
    </submittedName>
</protein>
<dbReference type="EMBL" id="DXGE01000015">
    <property type="protein sequence ID" value="HIW85555.1"/>
    <property type="molecule type" value="Genomic_DNA"/>
</dbReference>
<dbReference type="Proteomes" id="UP000824205">
    <property type="component" value="Unassembled WGS sequence"/>
</dbReference>
<evidence type="ECO:0000313" key="2">
    <source>
        <dbReference type="Proteomes" id="UP000824205"/>
    </source>
</evidence>
<dbReference type="InterPro" id="IPR020256">
    <property type="entry name" value="Spore_coat_CotJA"/>
</dbReference>
<dbReference type="Pfam" id="PF11007">
    <property type="entry name" value="CotJA"/>
    <property type="match status" value="1"/>
</dbReference>
<gene>
    <name evidence="1" type="ORF">IAA48_03580</name>
</gene>
<proteinExistence type="predicted"/>
<name>A0A9D1RDP2_9FIRM</name>
<dbReference type="AlphaFoldDB" id="A0A9D1RDP2"/>
<sequence>MFKYEETFNPSFLKKAKCDIPAPLPDDATVAMAYVPFQQEPVLYDDTMTGLNAGTIFPELNKPFCGKGA</sequence>
<evidence type="ECO:0000313" key="1">
    <source>
        <dbReference type="EMBL" id="HIW85555.1"/>
    </source>
</evidence>
<reference evidence="1" key="1">
    <citation type="journal article" date="2021" name="PeerJ">
        <title>Extensive microbial diversity within the chicken gut microbiome revealed by metagenomics and culture.</title>
        <authorList>
            <person name="Gilroy R."/>
            <person name="Ravi A."/>
            <person name="Getino M."/>
            <person name="Pursley I."/>
            <person name="Horton D.L."/>
            <person name="Alikhan N.F."/>
            <person name="Baker D."/>
            <person name="Gharbi K."/>
            <person name="Hall N."/>
            <person name="Watson M."/>
            <person name="Adriaenssens E.M."/>
            <person name="Foster-Nyarko E."/>
            <person name="Jarju S."/>
            <person name="Secka A."/>
            <person name="Antonio M."/>
            <person name="Oren A."/>
            <person name="Chaudhuri R.R."/>
            <person name="La Ragione R."/>
            <person name="Hildebrand F."/>
            <person name="Pallen M.J."/>
        </authorList>
    </citation>
    <scope>NUCLEOTIDE SEQUENCE</scope>
    <source>
        <strain evidence="1">421</strain>
    </source>
</reference>
<comment type="caution">
    <text evidence="1">The sequence shown here is derived from an EMBL/GenBank/DDBJ whole genome shotgun (WGS) entry which is preliminary data.</text>
</comment>
<accession>A0A9D1RDP2</accession>
<reference evidence="1" key="2">
    <citation type="submission" date="2021-04" db="EMBL/GenBank/DDBJ databases">
        <authorList>
            <person name="Gilroy R."/>
        </authorList>
    </citation>
    <scope>NUCLEOTIDE SEQUENCE</scope>
    <source>
        <strain evidence="1">421</strain>
    </source>
</reference>
<organism evidence="1 2">
    <name type="scientific">Candidatus Eubacterium faecipullorum</name>
    <dbReference type="NCBI Taxonomy" id="2838571"/>
    <lineage>
        <taxon>Bacteria</taxon>
        <taxon>Bacillati</taxon>
        <taxon>Bacillota</taxon>
        <taxon>Clostridia</taxon>
        <taxon>Eubacteriales</taxon>
        <taxon>Eubacteriaceae</taxon>
        <taxon>Eubacterium</taxon>
    </lineage>
</organism>